<evidence type="ECO:0000256" key="1">
    <source>
        <dbReference type="SAM" id="MobiDB-lite"/>
    </source>
</evidence>
<feature type="compositionally biased region" description="Low complexity" evidence="1">
    <location>
        <begin position="12"/>
        <end position="27"/>
    </location>
</feature>
<organism evidence="2 3">
    <name type="scientific">Portunus trituberculatus</name>
    <name type="common">Swimming crab</name>
    <name type="synonym">Neptunus trituberculatus</name>
    <dbReference type="NCBI Taxonomy" id="210409"/>
    <lineage>
        <taxon>Eukaryota</taxon>
        <taxon>Metazoa</taxon>
        <taxon>Ecdysozoa</taxon>
        <taxon>Arthropoda</taxon>
        <taxon>Crustacea</taxon>
        <taxon>Multicrustacea</taxon>
        <taxon>Malacostraca</taxon>
        <taxon>Eumalacostraca</taxon>
        <taxon>Eucarida</taxon>
        <taxon>Decapoda</taxon>
        <taxon>Pleocyemata</taxon>
        <taxon>Brachyura</taxon>
        <taxon>Eubrachyura</taxon>
        <taxon>Portunoidea</taxon>
        <taxon>Portunidae</taxon>
        <taxon>Portuninae</taxon>
        <taxon>Portunus</taxon>
    </lineage>
</organism>
<protein>
    <submittedName>
        <fullName evidence="2">Uncharacterized protein</fullName>
    </submittedName>
</protein>
<proteinExistence type="predicted"/>
<evidence type="ECO:0000313" key="2">
    <source>
        <dbReference type="EMBL" id="MPC91213.1"/>
    </source>
</evidence>
<name>A0A5B7J9R2_PORTR</name>
<dbReference type="Proteomes" id="UP000324222">
    <property type="component" value="Unassembled WGS sequence"/>
</dbReference>
<feature type="region of interest" description="Disordered" evidence="1">
    <location>
        <begin position="1"/>
        <end position="27"/>
    </location>
</feature>
<dbReference type="AlphaFoldDB" id="A0A5B7J9R2"/>
<dbReference type="EMBL" id="VSRR010087003">
    <property type="protein sequence ID" value="MPC91213.1"/>
    <property type="molecule type" value="Genomic_DNA"/>
</dbReference>
<comment type="caution">
    <text evidence="2">The sequence shown here is derived from an EMBL/GenBank/DDBJ whole genome shotgun (WGS) entry which is preliminary data.</text>
</comment>
<gene>
    <name evidence="2" type="ORF">E2C01_086234</name>
</gene>
<accession>A0A5B7J9R2</accession>
<sequence>MTLHEHPPLEPPVVTTTPSRSPPSITIKRSNRRIGTLYTHPLTQRYTHSKDSYHHYHTLTEHTLIATITAPHFTTLTSTHCLIIIATP</sequence>
<evidence type="ECO:0000313" key="3">
    <source>
        <dbReference type="Proteomes" id="UP000324222"/>
    </source>
</evidence>
<reference evidence="2 3" key="1">
    <citation type="submission" date="2019-05" db="EMBL/GenBank/DDBJ databases">
        <title>Another draft genome of Portunus trituberculatus and its Hox gene families provides insights of decapod evolution.</title>
        <authorList>
            <person name="Jeong J.-H."/>
            <person name="Song I."/>
            <person name="Kim S."/>
            <person name="Choi T."/>
            <person name="Kim D."/>
            <person name="Ryu S."/>
            <person name="Kim W."/>
        </authorList>
    </citation>
    <scope>NUCLEOTIDE SEQUENCE [LARGE SCALE GENOMIC DNA]</scope>
    <source>
        <tissue evidence="2">Muscle</tissue>
    </source>
</reference>
<keyword evidence="3" id="KW-1185">Reference proteome</keyword>